<evidence type="ECO:0000313" key="2">
    <source>
        <dbReference type="Proteomes" id="UP000434172"/>
    </source>
</evidence>
<keyword evidence="2" id="KW-1185">Reference proteome</keyword>
<name>A0A8H3ZP43_9PEZI</name>
<feature type="non-terminal residue" evidence="1">
    <location>
        <position position="1"/>
    </location>
</feature>
<evidence type="ECO:0000313" key="1">
    <source>
        <dbReference type="EMBL" id="KAF0327204.1"/>
    </source>
</evidence>
<dbReference type="Proteomes" id="UP000434172">
    <property type="component" value="Unassembled WGS sequence"/>
</dbReference>
<reference evidence="1 2" key="1">
    <citation type="submission" date="2019-12" db="EMBL/GenBank/DDBJ databases">
        <title>A genome sequence resource for the geographically widespread anthracnose pathogen Colletotrichum asianum.</title>
        <authorList>
            <person name="Meng Y."/>
        </authorList>
    </citation>
    <scope>NUCLEOTIDE SEQUENCE [LARGE SCALE GENOMIC DNA]</scope>
    <source>
        <strain evidence="1 2">ICMP 18580</strain>
    </source>
</reference>
<dbReference type="EMBL" id="WOWK01000025">
    <property type="protein sequence ID" value="KAF0327204.1"/>
    <property type="molecule type" value="Genomic_DNA"/>
</dbReference>
<organism evidence="1 2">
    <name type="scientific">Colletotrichum asianum</name>
    <dbReference type="NCBI Taxonomy" id="702518"/>
    <lineage>
        <taxon>Eukaryota</taxon>
        <taxon>Fungi</taxon>
        <taxon>Dikarya</taxon>
        <taxon>Ascomycota</taxon>
        <taxon>Pezizomycotina</taxon>
        <taxon>Sordariomycetes</taxon>
        <taxon>Hypocreomycetidae</taxon>
        <taxon>Glomerellales</taxon>
        <taxon>Glomerellaceae</taxon>
        <taxon>Colletotrichum</taxon>
        <taxon>Colletotrichum gloeosporioides species complex</taxon>
    </lineage>
</organism>
<proteinExistence type="predicted"/>
<sequence>FTFTINYLLSLRLITLVSKDLIYYKLITYNLNYNLSILLSHINP</sequence>
<protein>
    <submittedName>
        <fullName evidence="1">Uncharacterized protein</fullName>
    </submittedName>
</protein>
<dbReference type="AlphaFoldDB" id="A0A8H3ZP43"/>
<gene>
    <name evidence="1" type="ORF">GQ607_005687</name>
</gene>
<accession>A0A8H3ZP43</accession>
<comment type="caution">
    <text evidence="1">The sequence shown here is derived from an EMBL/GenBank/DDBJ whole genome shotgun (WGS) entry which is preliminary data.</text>
</comment>